<evidence type="ECO:0000256" key="2">
    <source>
        <dbReference type="SAM" id="Phobius"/>
    </source>
</evidence>
<evidence type="ECO:0000313" key="4">
    <source>
        <dbReference type="Proteomes" id="UP000449547"/>
    </source>
</evidence>
<proteinExistence type="predicted"/>
<dbReference type="RefSeq" id="XP_034012076.1">
    <property type="nucleotide sequence ID" value="XM_034155899.1"/>
</dbReference>
<dbReference type="VEuPathDB" id="FungiDB:DIURU_003167"/>
<dbReference type="GeneID" id="54781818"/>
<feature type="transmembrane region" description="Helical" evidence="2">
    <location>
        <begin position="115"/>
        <end position="142"/>
    </location>
</feature>
<accession>A0A642UM62</accession>
<comment type="caution">
    <text evidence="3">The sequence shown here is derived from an EMBL/GenBank/DDBJ whole genome shotgun (WGS) entry which is preliminary data.</text>
</comment>
<dbReference type="OrthoDB" id="2555434at2759"/>
<dbReference type="EMBL" id="SWFT01000101">
    <property type="protein sequence ID" value="KAA8901639.1"/>
    <property type="molecule type" value="Genomic_DNA"/>
</dbReference>
<organism evidence="3 4">
    <name type="scientific">Diutina rugosa</name>
    <name type="common">Yeast</name>
    <name type="synonym">Candida rugosa</name>
    <dbReference type="NCBI Taxonomy" id="5481"/>
    <lineage>
        <taxon>Eukaryota</taxon>
        <taxon>Fungi</taxon>
        <taxon>Dikarya</taxon>
        <taxon>Ascomycota</taxon>
        <taxon>Saccharomycotina</taxon>
        <taxon>Pichiomycetes</taxon>
        <taxon>Debaryomycetaceae</taxon>
        <taxon>Diutina</taxon>
    </lineage>
</organism>
<keyword evidence="2" id="KW-0472">Membrane</keyword>
<dbReference type="AlphaFoldDB" id="A0A642UM62"/>
<evidence type="ECO:0008006" key="5">
    <source>
        <dbReference type="Google" id="ProtNLM"/>
    </source>
</evidence>
<keyword evidence="2" id="KW-0812">Transmembrane</keyword>
<evidence type="ECO:0000313" key="3">
    <source>
        <dbReference type="EMBL" id="KAA8901639.1"/>
    </source>
</evidence>
<gene>
    <name evidence="3" type="ORF">DIURU_003167</name>
</gene>
<feature type="region of interest" description="Disordered" evidence="1">
    <location>
        <begin position="1"/>
        <end position="20"/>
    </location>
</feature>
<feature type="transmembrane region" description="Helical" evidence="2">
    <location>
        <begin position="78"/>
        <end position="95"/>
    </location>
</feature>
<keyword evidence="2" id="KW-1133">Transmembrane helix</keyword>
<sequence length="144" mass="16093">MTDSTSINSRPSLPIESSSYESLPPPVIKLPTRLDTLSDGLKLDVRAHQRTYEGAYTRTAIGALSFAIVIIKLFSKEFLPIGAVYTAYALFLYFAGLHKSRQVDFYYNPDKDKEYFVTSGWSVMLLTALSFAAYLALFALVLTM</sequence>
<keyword evidence="4" id="KW-1185">Reference proteome</keyword>
<dbReference type="PANTHER" id="PTHR38646:SF1">
    <property type="entry name" value="DUF202 DOMAIN-CONTAINING PROTEIN"/>
    <property type="match status" value="1"/>
</dbReference>
<reference evidence="3 4" key="1">
    <citation type="submission" date="2019-07" db="EMBL/GenBank/DDBJ databases">
        <title>Genome assembly of two rare yeast pathogens: Diutina rugosa and Trichomonascus ciferrii.</title>
        <authorList>
            <person name="Mixao V."/>
            <person name="Saus E."/>
            <person name="Hansen A."/>
            <person name="Lass-Flor C."/>
            <person name="Gabaldon T."/>
        </authorList>
    </citation>
    <scope>NUCLEOTIDE SEQUENCE [LARGE SCALE GENOMIC DNA]</scope>
    <source>
        <strain evidence="3 4">CBS 613</strain>
    </source>
</reference>
<name>A0A642UM62_DIURU</name>
<dbReference type="Proteomes" id="UP000449547">
    <property type="component" value="Unassembled WGS sequence"/>
</dbReference>
<feature type="transmembrane region" description="Helical" evidence="2">
    <location>
        <begin position="55"/>
        <end position="71"/>
    </location>
</feature>
<dbReference type="OMA" id="YRRYQGN"/>
<evidence type="ECO:0000256" key="1">
    <source>
        <dbReference type="SAM" id="MobiDB-lite"/>
    </source>
</evidence>
<dbReference type="PANTHER" id="PTHR38646">
    <property type="entry name" value="YALI0F00814P"/>
    <property type="match status" value="1"/>
</dbReference>
<protein>
    <recommendedName>
        <fullName evidence="5">DUF202 domain-containing protein</fullName>
    </recommendedName>
</protein>